<evidence type="ECO:0000313" key="6">
    <source>
        <dbReference type="Proteomes" id="UP001153069"/>
    </source>
</evidence>
<feature type="active site" evidence="2">
    <location>
        <position position="25"/>
    </location>
</feature>
<comment type="caution">
    <text evidence="5">The sequence shown here is derived from an EMBL/GenBank/DDBJ whole genome shotgun (WGS) entry which is preliminary data.</text>
</comment>
<feature type="active site" evidence="2">
    <location>
        <position position="251"/>
    </location>
</feature>
<evidence type="ECO:0000256" key="1">
    <source>
        <dbReference type="ARBA" id="ARBA00022801"/>
    </source>
</evidence>
<dbReference type="InterPro" id="IPR006683">
    <property type="entry name" value="Thioestr_dom"/>
</dbReference>
<feature type="domain" description="HotDog ACOT-type" evidence="4">
    <location>
        <begin position="9"/>
        <end position="128"/>
    </location>
</feature>
<keyword evidence="1 5" id="KW-0378">Hydrolase</keyword>
<dbReference type="OrthoDB" id="331699at2759"/>
<dbReference type="PANTHER" id="PTHR11049">
    <property type="entry name" value="ACYL COENZYME A THIOESTER HYDROLASE"/>
    <property type="match status" value="1"/>
</dbReference>
<dbReference type="SUPFAM" id="SSF54637">
    <property type="entry name" value="Thioesterase/thiol ester dehydrase-isomerase"/>
    <property type="match status" value="2"/>
</dbReference>
<evidence type="ECO:0000256" key="3">
    <source>
        <dbReference type="SAM" id="MobiDB-lite"/>
    </source>
</evidence>
<evidence type="ECO:0000313" key="5">
    <source>
        <dbReference type="EMBL" id="CAB9507764.1"/>
    </source>
</evidence>
<dbReference type="Pfam" id="PF03061">
    <property type="entry name" value="4HBT"/>
    <property type="match status" value="2"/>
</dbReference>
<gene>
    <name evidence="5" type="ORF">SEMRO_319_G116340.1</name>
</gene>
<name>A0A9N8DVA6_9STRA</name>
<evidence type="ECO:0000256" key="2">
    <source>
        <dbReference type="PIRSR" id="PIRSR640170-1"/>
    </source>
</evidence>
<dbReference type="GO" id="GO:0009062">
    <property type="term" value="P:fatty acid catabolic process"/>
    <property type="evidence" value="ECO:0007669"/>
    <property type="project" value="TreeGrafter"/>
</dbReference>
<feature type="region of interest" description="Disordered" evidence="3">
    <location>
        <begin position="184"/>
        <end position="220"/>
    </location>
</feature>
<dbReference type="GO" id="GO:0006637">
    <property type="term" value="P:acyl-CoA metabolic process"/>
    <property type="evidence" value="ECO:0007669"/>
    <property type="project" value="TreeGrafter"/>
</dbReference>
<dbReference type="EMBL" id="CAICTM010000318">
    <property type="protein sequence ID" value="CAB9507764.1"/>
    <property type="molecule type" value="Genomic_DNA"/>
</dbReference>
<dbReference type="AlphaFoldDB" id="A0A9N8DVA6"/>
<dbReference type="InterPro" id="IPR033120">
    <property type="entry name" value="HOTDOG_ACOT"/>
</dbReference>
<feature type="domain" description="HotDog ACOT-type" evidence="4">
    <location>
        <begin position="219"/>
        <end position="340"/>
    </location>
</feature>
<dbReference type="Proteomes" id="UP001153069">
    <property type="component" value="Unassembled WGS sequence"/>
</dbReference>
<proteinExistence type="predicted"/>
<accession>A0A9N8DVA6</accession>
<dbReference type="Gene3D" id="3.10.129.10">
    <property type="entry name" value="Hotdog Thioesterase"/>
    <property type="match status" value="2"/>
</dbReference>
<dbReference type="CDD" id="cd03442">
    <property type="entry name" value="BFIT_BACH"/>
    <property type="match status" value="2"/>
</dbReference>
<reference evidence="5" key="1">
    <citation type="submission" date="2020-06" db="EMBL/GenBank/DDBJ databases">
        <authorList>
            <consortium name="Plant Systems Biology data submission"/>
        </authorList>
    </citation>
    <scope>NUCLEOTIDE SEQUENCE</scope>
    <source>
        <strain evidence="5">D6</strain>
    </source>
</reference>
<protein>
    <submittedName>
        <fullName evidence="5">Cytosolic acyl coenzyme A thioester hydrolase</fullName>
    </submittedName>
</protein>
<dbReference type="GO" id="GO:0005829">
    <property type="term" value="C:cytosol"/>
    <property type="evidence" value="ECO:0007669"/>
    <property type="project" value="TreeGrafter"/>
</dbReference>
<dbReference type="GO" id="GO:0052816">
    <property type="term" value="F:long-chain fatty acyl-CoA hydrolase activity"/>
    <property type="evidence" value="ECO:0007669"/>
    <property type="project" value="TreeGrafter"/>
</dbReference>
<dbReference type="InterPro" id="IPR040170">
    <property type="entry name" value="Cytosol_ACT"/>
</dbReference>
<dbReference type="InterPro" id="IPR029069">
    <property type="entry name" value="HotDog_dom_sf"/>
</dbReference>
<organism evidence="5 6">
    <name type="scientific">Seminavis robusta</name>
    <dbReference type="NCBI Taxonomy" id="568900"/>
    <lineage>
        <taxon>Eukaryota</taxon>
        <taxon>Sar</taxon>
        <taxon>Stramenopiles</taxon>
        <taxon>Ochrophyta</taxon>
        <taxon>Bacillariophyta</taxon>
        <taxon>Bacillariophyceae</taxon>
        <taxon>Bacillariophycidae</taxon>
        <taxon>Naviculales</taxon>
        <taxon>Naviculaceae</taxon>
        <taxon>Seminavis</taxon>
    </lineage>
</organism>
<evidence type="ECO:0000259" key="4">
    <source>
        <dbReference type="PROSITE" id="PS51770"/>
    </source>
</evidence>
<dbReference type="PANTHER" id="PTHR11049:SF24">
    <property type="entry name" value="CYTOSOLIC ACYL COENZYME A THIOESTER HYDROLASE"/>
    <property type="match status" value="1"/>
</dbReference>
<keyword evidence="6" id="KW-1185">Reference proteome</keyword>
<dbReference type="PROSITE" id="PS51770">
    <property type="entry name" value="HOTDOG_ACOT"/>
    <property type="match status" value="2"/>
</dbReference>
<sequence length="384" mass="41721">MTSTDESNFFKTAELSRLMVPADANVAGNVHGGTIMQMIEESACVAASRFYNHYSDEEVVKVVTARVESITFQKPLHVGDVAKVQAQVVFASNHTVAVAVKVMAERLTSKEDVVGNRALLWIVGHVHKESSSTDMAKDHNGIATVQRKGKMDLPLAKAPKLEAPTDKEGLMAYKLAKMAYEKRKARQESDPASLPDSDVDENTNPAQSNSEEDDAFSPDQSEVTLAQCMLPADCVTGAGLVRGGVVMKLMDNASGVAAVRHCGTNIVTVSVDAVDLVKPVMLGDVLKIHAVPIFTSAKSIEIQVSVTAERFCMTPEGKLERRETVSTKQAYFTFVSLGPTGRTLPMRPLAPQTDAEKKIFIEGKQRYEQRKALRAGAAMKQQKK</sequence>